<reference evidence="3 4" key="1">
    <citation type="journal article" date="2015" name="Genome Announc.">
        <title>Genome Assemblies of Three Soil-Associated Devosia species: D. insulae, D. limi, and D. soli.</title>
        <authorList>
            <person name="Hassan Y.I."/>
            <person name="Lepp D."/>
            <person name="Zhou T."/>
        </authorList>
    </citation>
    <scope>NUCLEOTIDE SEQUENCE [LARGE SCALE GENOMIC DNA]</scope>
    <source>
        <strain evidence="3 4">DS-56</strain>
    </source>
</reference>
<sequence>MNAHAPMARLDDRLEDYRLEIVDSDARLAEIGAAWNALWRRGGGLIFQSHDWVAAWWKTVPGRDGRQLRIGLIWRGEELLAILPLAIQRRKGLNFLEWAANDCSDYADVLMDPRCSAAALKRLWQQVVAAGGFDLYFLNRLRPEGKFRAVMNAPDGVGLSANHRTETASQVAGDWTTGAQWFESQSKKTRQNYRRGRKALEESGKVVFRLLPLDEPAGPVLTRLSDLKRQWLADSGRVSPLYEAGAPALPALVEVLAAAGALRIFVLECEGTTVAISVNFVQHGTLMAFLTSYDPTFERGSPGMVLLMDYVQWSIDQGHSMVDFLCGEEPFKVRFATQQITLTSVMGPRTLKGRLAMLVDQTRRSVQSALEARRARRAALPPDAAAGQPGEPAPEQT</sequence>
<dbReference type="InterPro" id="IPR038740">
    <property type="entry name" value="BioF2-like_GNAT_dom"/>
</dbReference>
<evidence type="ECO:0000313" key="4">
    <source>
        <dbReference type="Proteomes" id="UP000095463"/>
    </source>
</evidence>
<accession>A0A1E5XLM9</accession>
<dbReference type="OrthoDB" id="9808976at2"/>
<evidence type="ECO:0000259" key="2">
    <source>
        <dbReference type="Pfam" id="PF13480"/>
    </source>
</evidence>
<dbReference type="Gene3D" id="3.40.630.30">
    <property type="match status" value="1"/>
</dbReference>
<feature type="region of interest" description="Disordered" evidence="1">
    <location>
        <begin position="371"/>
        <end position="397"/>
    </location>
</feature>
<evidence type="ECO:0000256" key="1">
    <source>
        <dbReference type="SAM" id="MobiDB-lite"/>
    </source>
</evidence>
<evidence type="ECO:0000313" key="3">
    <source>
        <dbReference type="EMBL" id="OEO29523.1"/>
    </source>
</evidence>
<feature type="compositionally biased region" description="Low complexity" evidence="1">
    <location>
        <begin position="378"/>
        <end position="397"/>
    </location>
</feature>
<dbReference type="SUPFAM" id="SSF55729">
    <property type="entry name" value="Acyl-CoA N-acyltransferases (Nat)"/>
    <property type="match status" value="1"/>
</dbReference>
<comment type="caution">
    <text evidence="3">The sequence shown here is derived from an EMBL/GenBank/DDBJ whole genome shotgun (WGS) entry which is preliminary data.</text>
</comment>
<dbReference type="Proteomes" id="UP000095463">
    <property type="component" value="Unassembled WGS sequence"/>
</dbReference>
<organism evidence="3 4">
    <name type="scientific">Devosia insulae DS-56</name>
    <dbReference type="NCBI Taxonomy" id="1116389"/>
    <lineage>
        <taxon>Bacteria</taxon>
        <taxon>Pseudomonadati</taxon>
        <taxon>Pseudomonadota</taxon>
        <taxon>Alphaproteobacteria</taxon>
        <taxon>Hyphomicrobiales</taxon>
        <taxon>Devosiaceae</taxon>
        <taxon>Devosia</taxon>
    </lineage>
</organism>
<keyword evidence="4" id="KW-1185">Reference proteome</keyword>
<dbReference type="AlphaFoldDB" id="A0A1E5XLM9"/>
<name>A0A1E5XLM9_9HYPH</name>
<dbReference type="Pfam" id="PF13480">
    <property type="entry name" value="Acetyltransf_6"/>
    <property type="match status" value="1"/>
</dbReference>
<protein>
    <submittedName>
        <fullName evidence="3">GNAT family N-acetyltransferase</fullName>
    </submittedName>
</protein>
<feature type="domain" description="BioF2-like acetyltransferase" evidence="2">
    <location>
        <begin position="187"/>
        <end position="332"/>
    </location>
</feature>
<dbReference type="GO" id="GO:0016740">
    <property type="term" value="F:transferase activity"/>
    <property type="evidence" value="ECO:0007669"/>
    <property type="project" value="UniProtKB-KW"/>
</dbReference>
<dbReference type="InterPro" id="IPR016181">
    <property type="entry name" value="Acyl_CoA_acyltransferase"/>
</dbReference>
<dbReference type="EMBL" id="LAJE02000284">
    <property type="protein sequence ID" value="OEO29523.1"/>
    <property type="molecule type" value="Genomic_DNA"/>
</dbReference>
<proteinExistence type="predicted"/>
<gene>
    <name evidence="3" type="ORF">VW23_025280</name>
</gene>